<gene>
    <name evidence="2" type="ORF">P174DRAFT_442288</name>
</gene>
<organism evidence="2 3">
    <name type="scientific">Aspergillus novofumigatus (strain IBT 16806)</name>
    <dbReference type="NCBI Taxonomy" id="1392255"/>
    <lineage>
        <taxon>Eukaryota</taxon>
        <taxon>Fungi</taxon>
        <taxon>Dikarya</taxon>
        <taxon>Ascomycota</taxon>
        <taxon>Pezizomycotina</taxon>
        <taxon>Eurotiomycetes</taxon>
        <taxon>Eurotiomycetidae</taxon>
        <taxon>Eurotiales</taxon>
        <taxon>Aspergillaceae</taxon>
        <taxon>Aspergillus</taxon>
        <taxon>Aspergillus subgen. Fumigati</taxon>
    </lineage>
</organism>
<reference evidence="3" key="1">
    <citation type="journal article" date="2018" name="Proc. Natl. Acad. Sci. U.S.A.">
        <title>Linking secondary metabolites to gene clusters through genome sequencing of six diverse Aspergillus species.</title>
        <authorList>
            <person name="Kaerboelling I."/>
            <person name="Vesth T.C."/>
            <person name="Frisvad J.C."/>
            <person name="Nybo J.L."/>
            <person name="Theobald S."/>
            <person name="Kuo A."/>
            <person name="Bowyer P."/>
            <person name="Matsuda Y."/>
            <person name="Mondo S."/>
            <person name="Lyhne E.K."/>
            <person name="Kogle M.E."/>
            <person name="Clum A."/>
            <person name="Lipzen A."/>
            <person name="Salamov A."/>
            <person name="Ngan C.Y."/>
            <person name="Daum C."/>
            <person name="Chiniquy J."/>
            <person name="Barry K."/>
            <person name="LaButti K."/>
            <person name="Haridas S."/>
            <person name="Simmons B.A."/>
            <person name="Magnuson J.K."/>
            <person name="Mortensen U.H."/>
            <person name="Larsen T.O."/>
            <person name="Grigoriev I.V."/>
            <person name="Baker S.E."/>
            <person name="Andersen M.R."/>
        </authorList>
    </citation>
    <scope>NUCLEOTIDE SEQUENCE [LARGE SCALE GENOMIC DNA]</scope>
    <source>
        <strain evidence="3">IBT 16806</strain>
    </source>
</reference>
<keyword evidence="1" id="KW-0472">Membrane</keyword>
<comment type="caution">
    <text evidence="2">The sequence shown here is derived from an EMBL/GenBank/DDBJ whole genome shotgun (WGS) entry which is preliminary data.</text>
</comment>
<keyword evidence="1" id="KW-0812">Transmembrane</keyword>
<sequence length="72" mass="8054">MAWNVLRDGSFCDKNDAIVHGLRYMRGFLFFVLFALSAFLYASTATIHGPITIGHVTSILDYVESVVDGEKR</sequence>
<proteinExistence type="predicted"/>
<name>A0A2I1C4C0_ASPN1</name>
<dbReference type="RefSeq" id="XP_024681048.1">
    <property type="nucleotide sequence ID" value="XM_024827542.1"/>
</dbReference>
<dbReference type="EMBL" id="MSZS01000005">
    <property type="protein sequence ID" value="PKX92453.1"/>
    <property type="molecule type" value="Genomic_DNA"/>
</dbReference>
<feature type="transmembrane region" description="Helical" evidence="1">
    <location>
        <begin position="24"/>
        <end position="42"/>
    </location>
</feature>
<dbReference type="GeneID" id="36534867"/>
<dbReference type="VEuPathDB" id="FungiDB:P174DRAFT_442288"/>
<keyword evidence="3" id="KW-1185">Reference proteome</keyword>
<protein>
    <submittedName>
        <fullName evidence="2">Uncharacterized protein</fullName>
    </submittedName>
</protein>
<evidence type="ECO:0000256" key="1">
    <source>
        <dbReference type="SAM" id="Phobius"/>
    </source>
</evidence>
<dbReference type="AlphaFoldDB" id="A0A2I1C4C0"/>
<evidence type="ECO:0000313" key="2">
    <source>
        <dbReference type="EMBL" id="PKX92453.1"/>
    </source>
</evidence>
<keyword evidence="1" id="KW-1133">Transmembrane helix</keyword>
<accession>A0A2I1C4C0</accession>
<dbReference type="Proteomes" id="UP000234474">
    <property type="component" value="Unassembled WGS sequence"/>
</dbReference>
<evidence type="ECO:0000313" key="3">
    <source>
        <dbReference type="Proteomes" id="UP000234474"/>
    </source>
</evidence>